<accession>A0A0A9D125</accession>
<dbReference type="EMBL" id="GBRH01216354">
    <property type="protein sequence ID" value="JAD81541.1"/>
    <property type="molecule type" value="Transcribed_RNA"/>
</dbReference>
<reference evidence="1" key="2">
    <citation type="journal article" date="2015" name="Data Brief">
        <title>Shoot transcriptome of the giant reed, Arundo donax.</title>
        <authorList>
            <person name="Barrero R.A."/>
            <person name="Guerrero F.D."/>
            <person name="Moolhuijzen P."/>
            <person name="Goolsby J.A."/>
            <person name="Tidwell J."/>
            <person name="Bellgard S.E."/>
            <person name="Bellgard M.I."/>
        </authorList>
    </citation>
    <scope>NUCLEOTIDE SEQUENCE</scope>
    <source>
        <tissue evidence="1">Shoot tissue taken approximately 20 cm above the soil surface</tissue>
    </source>
</reference>
<reference evidence="1" key="1">
    <citation type="submission" date="2014-09" db="EMBL/GenBank/DDBJ databases">
        <authorList>
            <person name="Magalhaes I.L.F."/>
            <person name="Oliveira U."/>
            <person name="Santos F.R."/>
            <person name="Vidigal T.H.D.A."/>
            <person name="Brescovit A.D."/>
            <person name="Santos A.J."/>
        </authorList>
    </citation>
    <scope>NUCLEOTIDE SEQUENCE</scope>
    <source>
        <tissue evidence="1">Shoot tissue taken approximately 20 cm above the soil surface</tissue>
    </source>
</reference>
<dbReference type="AlphaFoldDB" id="A0A0A9D125"/>
<protein>
    <submittedName>
        <fullName evidence="1">Uncharacterized protein</fullName>
    </submittedName>
</protein>
<organism evidence="1">
    <name type="scientific">Arundo donax</name>
    <name type="common">Giant reed</name>
    <name type="synonym">Donax arundinaceus</name>
    <dbReference type="NCBI Taxonomy" id="35708"/>
    <lineage>
        <taxon>Eukaryota</taxon>
        <taxon>Viridiplantae</taxon>
        <taxon>Streptophyta</taxon>
        <taxon>Embryophyta</taxon>
        <taxon>Tracheophyta</taxon>
        <taxon>Spermatophyta</taxon>
        <taxon>Magnoliopsida</taxon>
        <taxon>Liliopsida</taxon>
        <taxon>Poales</taxon>
        <taxon>Poaceae</taxon>
        <taxon>PACMAD clade</taxon>
        <taxon>Arundinoideae</taxon>
        <taxon>Arundineae</taxon>
        <taxon>Arundo</taxon>
    </lineage>
</organism>
<sequence length="52" mass="5734">MPCTLVVHIAHANSNPGLPGCANKTIFLWVPLLEPLHDLLHILIMLLLTLLL</sequence>
<name>A0A0A9D125_ARUDO</name>
<evidence type="ECO:0000313" key="1">
    <source>
        <dbReference type="EMBL" id="JAD81541.1"/>
    </source>
</evidence>
<proteinExistence type="predicted"/>